<organism evidence="1 2">
    <name type="scientific">Candidatus Brocadia fulgida</name>
    <dbReference type="NCBI Taxonomy" id="380242"/>
    <lineage>
        <taxon>Bacteria</taxon>
        <taxon>Pseudomonadati</taxon>
        <taxon>Planctomycetota</taxon>
        <taxon>Candidatus Brocadiia</taxon>
        <taxon>Candidatus Brocadiales</taxon>
        <taxon>Candidatus Brocadiaceae</taxon>
        <taxon>Candidatus Brocadia</taxon>
    </lineage>
</organism>
<proteinExistence type="predicted"/>
<gene>
    <name evidence="1" type="ORF">BROFUL_01944</name>
</gene>
<dbReference type="EMBL" id="LAQJ01000199">
    <property type="protein sequence ID" value="KKO19345.1"/>
    <property type="molecule type" value="Genomic_DNA"/>
</dbReference>
<evidence type="ECO:0000313" key="2">
    <source>
        <dbReference type="Proteomes" id="UP000034954"/>
    </source>
</evidence>
<name>A0A0M2UUP8_9BACT</name>
<protein>
    <submittedName>
        <fullName evidence="1">Uncharacterized protein</fullName>
    </submittedName>
</protein>
<evidence type="ECO:0000313" key="1">
    <source>
        <dbReference type="EMBL" id="KKO19345.1"/>
    </source>
</evidence>
<dbReference type="Proteomes" id="UP000034954">
    <property type="component" value="Unassembled WGS sequence"/>
</dbReference>
<dbReference type="AlphaFoldDB" id="A0A0M2UUP8"/>
<reference evidence="1 2" key="1">
    <citation type="journal article" date="2013" name="BMC Microbiol.">
        <title>Identification of the type II cytochrome c maturation pathway in anammox bacteria by comparative genomics.</title>
        <authorList>
            <person name="Ferousi C."/>
            <person name="Speth D.R."/>
            <person name="Reimann J."/>
            <person name="Op den Camp H.J."/>
            <person name="Allen J.W."/>
            <person name="Keltjens J.T."/>
            <person name="Jetten M.S."/>
        </authorList>
    </citation>
    <scope>NUCLEOTIDE SEQUENCE [LARGE SCALE GENOMIC DNA]</scope>
    <source>
        <strain evidence="1">RU1</strain>
    </source>
</reference>
<accession>A0A0M2UUP8</accession>
<comment type="caution">
    <text evidence="1">The sequence shown here is derived from an EMBL/GenBank/DDBJ whole genome shotgun (WGS) entry which is preliminary data.</text>
</comment>
<keyword evidence="2" id="KW-1185">Reference proteome</keyword>
<sequence length="63" mass="7724">MVLGKARWFDLLRSTELLKLMRSTDQFRFEVEALEKGSWIVVDEYFRLWWRIVLLEDSQSDRD</sequence>